<dbReference type="Pfam" id="PF01177">
    <property type="entry name" value="Asp_Glu_race"/>
    <property type="match status" value="1"/>
</dbReference>
<evidence type="ECO:0000256" key="1">
    <source>
        <dbReference type="ARBA" id="ARBA00038414"/>
    </source>
</evidence>
<sequence length="279" mass="31567">MKIWHQSMADFGRLETYGAAIRKHSSQVCEEDTEVVVKGMPPKDYIIGIATQAAGADDGDRMTTSDMLGSPYIYHMGFRRIIDHAIEAERDGYDAFVIGSFSEPFLRELRATVNIPVVSVGEANFLLACSFGKFQAHIANVPEVARIVTDHVHEYRLTDRVAGVYAVGPEMDELQMQQMWDEPGEIIARFTALAQEAIRDGADVIIPVEGVLSELLYLNGVKRIRKAPVFDSFGMAWKYAELLVSLKRRMNLEVGREWEYRRPNEQQLAHFRKSLWPTA</sequence>
<dbReference type="PANTHER" id="PTHR28047:SF5">
    <property type="entry name" value="PROTEIN DCG1"/>
    <property type="match status" value="1"/>
</dbReference>
<protein>
    <submittedName>
        <fullName evidence="2">Asp/Glu/hydantoin racemase</fullName>
    </submittedName>
</protein>
<keyword evidence="3" id="KW-1185">Reference proteome</keyword>
<dbReference type="InterPro" id="IPR052186">
    <property type="entry name" value="Hydantoin_racemase-like"/>
</dbReference>
<organism evidence="2 3">
    <name type="scientific">Paraburkholderia silvatlantica</name>
    <dbReference type="NCBI Taxonomy" id="321895"/>
    <lineage>
        <taxon>Bacteria</taxon>
        <taxon>Pseudomonadati</taxon>
        <taxon>Pseudomonadota</taxon>
        <taxon>Betaproteobacteria</taxon>
        <taxon>Burkholderiales</taxon>
        <taxon>Burkholderiaceae</taxon>
        <taxon>Paraburkholderia</taxon>
    </lineage>
</organism>
<dbReference type="RefSeq" id="WP_110387491.1">
    <property type="nucleotide sequence ID" value="NZ_JACHVZ010000023.1"/>
</dbReference>
<comment type="caution">
    <text evidence="2">The sequence shown here is derived from an EMBL/GenBank/DDBJ whole genome shotgun (WGS) entry which is preliminary data.</text>
</comment>
<dbReference type="Gene3D" id="3.40.50.12500">
    <property type="match status" value="1"/>
</dbReference>
<dbReference type="EMBL" id="JACHVZ010000023">
    <property type="protein sequence ID" value="MBB2931970.1"/>
    <property type="molecule type" value="Genomic_DNA"/>
</dbReference>
<proteinExistence type="inferred from homology"/>
<gene>
    <name evidence="2" type="ORF">FHX59_006444</name>
</gene>
<comment type="similarity">
    <text evidence="1">Belongs to the HyuE racemase family.</text>
</comment>
<dbReference type="PANTHER" id="PTHR28047">
    <property type="entry name" value="PROTEIN DCG1"/>
    <property type="match status" value="1"/>
</dbReference>
<dbReference type="InterPro" id="IPR015942">
    <property type="entry name" value="Asp/Glu/hydantoin_racemase"/>
</dbReference>
<evidence type="ECO:0000313" key="3">
    <source>
        <dbReference type="Proteomes" id="UP000533533"/>
    </source>
</evidence>
<dbReference type="InterPro" id="IPR053714">
    <property type="entry name" value="Iso_Racemase_Enz_sf"/>
</dbReference>
<evidence type="ECO:0000313" key="2">
    <source>
        <dbReference type="EMBL" id="MBB2931970.1"/>
    </source>
</evidence>
<accession>A0ABR6FX02</accession>
<name>A0ABR6FX02_9BURK</name>
<dbReference type="Proteomes" id="UP000533533">
    <property type="component" value="Unassembled WGS sequence"/>
</dbReference>
<reference evidence="2 3" key="1">
    <citation type="submission" date="2020-08" db="EMBL/GenBank/DDBJ databases">
        <title>Genomic Encyclopedia of Type Strains, Phase IV (KMG-V): Genome sequencing to study the core and pangenomes of soil and plant-associated prokaryotes.</title>
        <authorList>
            <person name="Whitman W."/>
        </authorList>
    </citation>
    <scope>NUCLEOTIDE SEQUENCE [LARGE SCALE GENOMIC DNA]</scope>
    <source>
        <strain evidence="2 3">SRMrh-85</strain>
    </source>
</reference>